<organism evidence="1 2">
    <name type="scientific">Couchioplanes caeruleus</name>
    <dbReference type="NCBI Taxonomy" id="56438"/>
    <lineage>
        <taxon>Bacteria</taxon>
        <taxon>Bacillati</taxon>
        <taxon>Actinomycetota</taxon>
        <taxon>Actinomycetes</taxon>
        <taxon>Micromonosporales</taxon>
        <taxon>Micromonosporaceae</taxon>
        <taxon>Couchioplanes</taxon>
    </lineage>
</organism>
<gene>
    <name evidence="1" type="ORF">EDD30_0883</name>
</gene>
<name>A0A3N1GD27_9ACTN</name>
<protein>
    <submittedName>
        <fullName evidence="1">Uncharacterized protein</fullName>
    </submittedName>
</protein>
<evidence type="ECO:0000313" key="2">
    <source>
        <dbReference type="Proteomes" id="UP000271683"/>
    </source>
</evidence>
<reference evidence="1 2" key="1">
    <citation type="submission" date="2018-11" db="EMBL/GenBank/DDBJ databases">
        <title>Sequencing the genomes of 1000 actinobacteria strains.</title>
        <authorList>
            <person name="Klenk H.-P."/>
        </authorList>
    </citation>
    <scope>NUCLEOTIDE SEQUENCE [LARGE SCALE GENOMIC DNA]</scope>
    <source>
        <strain evidence="1 2">DSM 43634</strain>
    </source>
</reference>
<sequence>MRFAHHQLPSLTKLLRAKRVQVVHSRRAPVRHGLIVATSADKDEW</sequence>
<evidence type="ECO:0000313" key="1">
    <source>
        <dbReference type="EMBL" id="ROP28173.1"/>
    </source>
</evidence>
<dbReference type="Proteomes" id="UP000271683">
    <property type="component" value="Unassembled WGS sequence"/>
</dbReference>
<dbReference type="EMBL" id="RJKL01000001">
    <property type="protein sequence ID" value="ROP28173.1"/>
    <property type="molecule type" value="Genomic_DNA"/>
</dbReference>
<proteinExistence type="predicted"/>
<dbReference type="AlphaFoldDB" id="A0A3N1GD27"/>
<accession>A0A3N1GD27</accession>
<comment type="caution">
    <text evidence="1">The sequence shown here is derived from an EMBL/GenBank/DDBJ whole genome shotgun (WGS) entry which is preliminary data.</text>
</comment>